<protein>
    <submittedName>
        <fullName evidence="1">Uncharacterized protein</fullName>
    </submittedName>
</protein>
<evidence type="ECO:0000313" key="1">
    <source>
        <dbReference type="EMBL" id="TBL80654.1"/>
    </source>
</evidence>
<name>A0A4Q9DUH7_9BACL</name>
<sequence length="127" mass="14963">MKYASIETEGLILNIMEETGKSFFEAENKYIKDYILEIEVLAHIDINGNDDRLLLSRKNGKFIVNGHRDQMNEDYFYFLDTDKETLKDVALYELELLVKRQRLSEKKKAKLLDQLKQETLEKISLIS</sequence>
<dbReference type="EMBL" id="SIRE01000004">
    <property type="protein sequence ID" value="TBL80654.1"/>
    <property type="molecule type" value="Genomic_DNA"/>
</dbReference>
<reference evidence="1 2" key="1">
    <citation type="submission" date="2019-02" db="EMBL/GenBank/DDBJ databases">
        <title>Paenibacillus sp. nov., isolated from surface-sterilized tissue of Thalictrum simplex L.</title>
        <authorList>
            <person name="Tuo L."/>
        </authorList>
    </citation>
    <scope>NUCLEOTIDE SEQUENCE [LARGE SCALE GENOMIC DNA]</scope>
    <source>
        <strain evidence="1 2">N2SHLJ1</strain>
    </source>
</reference>
<comment type="caution">
    <text evidence="1">The sequence shown here is derived from an EMBL/GenBank/DDBJ whole genome shotgun (WGS) entry which is preliminary data.</text>
</comment>
<organism evidence="1 2">
    <name type="scientific">Paenibacillus thalictri</name>
    <dbReference type="NCBI Taxonomy" id="2527873"/>
    <lineage>
        <taxon>Bacteria</taxon>
        <taxon>Bacillati</taxon>
        <taxon>Bacillota</taxon>
        <taxon>Bacilli</taxon>
        <taxon>Bacillales</taxon>
        <taxon>Paenibacillaceae</taxon>
        <taxon>Paenibacillus</taxon>
    </lineage>
</organism>
<dbReference type="RefSeq" id="WP_131012255.1">
    <property type="nucleotide sequence ID" value="NZ_SIRE01000004.1"/>
</dbReference>
<dbReference type="AlphaFoldDB" id="A0A4Q9DUH7"/>
<gene>
    <name evidence="1" type="ORF">EYB31_05340</name>
</gene>
<evidence type="ECO:0000313" key="2">
    <source>
        <dbReference type="Proteomes" id="UP000293142"/>
    </source>
</evidence>
<dbReference type="Proteomes" id="UP000293142">
    <property type="component" value="Unassembled WGS sequence"/>
</dbReference>
<accession>A0A4Q9DUH7</accession>
<keyword evidence="2" id="KW-1185">Reference proteome</keyword>
<proteinExistence type="predicted"/>